<accession>A0ABP8LTT6</accession>
<dbReference type="SUPFAM" id="SSF88659">
    <property type="entry name" value="Sigma3 and sigma4 domains of RNA polymerase sigma factors"/>
    <property type="match status" value="1"/>
</dbReference>
<protein>
    <submittedName>
        <fullName evidence="7">RNA polymerase sigma-70 factor</fullName>
    </submittedName>
</protein>
<keyword evidence="8" id="KW-1185">Reference proteome</keyword>
<dbReference type="NCBIfam" id="TIGR02937">
    <property type="entry name" value="sigma70-ECF"/>
    <property type="match status" value="1"/>
</dbReference>
<feature type="domain" description="RNA polymerase sigma-70 region 2" evidence="5">
    <location>
        <begin position="9"/>
        <end position="74"/>
    </location>
</feature>
<dbReference type="Proteomes" id="UP001501508">
    <property type="component" value="Unassembled WGS sequence"/>
</dbReference>
<dbReference type="InterPro" id="IPR013325">
    <property type="entry name" value="RNA_pol_sigma_r2"/>
</dbReference>
<dbReference type="InterPro" id="IPR013249">
    <property type="entry name" value="RNA_pol_sigma70_r4_t2"/>
</dbReference>
<keyword evidence="4" id="KW-0804">Transcription</keyword>
<dbReference type="InterPro" id="IPR036388">
    <property type="entry name" value="WH-like_DNA-bd_sf"/>
</dbReference>
<evidence type="ECO:0000256" key="2">
    <source>
        <dbReference type="ARBA" id="ARBA00023015"/>
    </source>
</evidence>
<dbReference type="InterPro" id="IPR007627">
    <property type="entry name" value="RNA_pol_sigma70_r2"/>
</dbReference>
<evidence type="ECO:0000259" key="6">
    <source>
        <dbReference type="Pfam" id="PF08281"/>
    </source>
</evidence>
<evidence type="ECO:0000259" key="5">
    <source>
        <dbReference type="Pfam" id="PF04542"/>
    </source>
</evidence>
<dbReference type="Gene3D" id="1.10.1740.10">
    <property type="match status" value="1"/>
</dbReference>
<name>A0ABP8LTT6_9BACT</name>
<dbReference type="PANTHER" id="PTHR43133">
    <property type="entry name" value="RNA POLYMERASE ECF-TYPE SIGMA FACTO"/>
    <property type="match status" value="1"/>
</dbReference>
<evidence type="ECO:0000256" key="3">
    <source>
        <dbReference type="ARBA" id="ARBA00023082"/>
    </source>
</evidence>
<organism evidence="7 8">
    <name type="scientific">Ravibacter arvi</name>
    <dbReference type="NCBI Taxonomy" id="2051041"/>
    <lineage>
        <taxon>Bacteria</taxon>
        <taxon>Pseudomonadati</taxon>
        <taxon>Bacteroidota</taxon>
        <taxon>Cytophagia</taxon>
        <taxon>Cytophagales</taxon>
        <taxon>Spirosomataceae</taxon>
        <taxon>Ravibacter</taxon>
    </lineage>
</organism>
<gene>
    <name evidence="7" type="ORF">GCM10023091_11380</name>
</gene>
<evidence type="ECO:0000313" key="8">
    <source>
        <dbReference type="Proteomes" id="UP001501508"/>
    </source>
</evidence>
<evidence type="ECO:0000256" key="1">
    <source>
        <dbReference type="ARBA" id="ARBA00010641"/>
    </source>
</evidence>
<evidence type="ECO:0000313" key="7">
    <source>
        <dbReference type="EMBL" id="GAA4435253.1"/>
    </source>
</evidence>
<dbReference type="CDD" id="cd06171">
    <property type="entry name" value="Sigma70_r4"/>
    <property type="match status" value="1"/>
</dbReference>
<reference evidence="8" key="1">
    <citation type="journal article" date="2019" name="Int. J. Syst. Evol. Microbiol.">
        <title>The Global Catalogue of Microorganisms (GCM) 10K type strain sequencing project: providing services to taxonomists for standard genome sequencing and annotation.</title>
        <authorList>
            <consortium name="The Broad Institute Genomics Platform"/>
            <consortium name="The Broad Institute Genome Sequencing Center for Infectious Disease"/>
            <person name="Wu L."/>
            <person name="Ma J."/>
        </authorList>
    </citation>
    <scope>NUCLEOTIDE SEQUENCE [LARGE SCALE GENOMIC DNA]</scope>
    <source>
        <strain evidence="8">JCM 31920</strain>
    </source>
</reference>
<proteinExistence type="inferred from homology"/>
<dbReference type="Pfam" id="PF04542">
    <property type="entry name" value="Sigma70_r2"/>
    <property type="match status" value="1"/>
</dbReference>
<dbReference type="InterPro" id="IPR039425">
    <property type="entry name" value="RNA_pol_sigma-70-like"/>
</dbReference>
<comment type="similarity">
    <text evidence="1">Belongs to the sigma-70 factor family. ECF subfamily.</text>
</comment>
<dbReference type="EMBL" id="BAABEY010000012">
    <property type="protein sequence ID" value="GAA4435253.1"/>
    <property type="molecule type" value="Genomic_DNA"/>
</dbReference>
<comment type="caution">
    <text evidence="7">The sequence shown here is derived from an EMBL/GenBank/DDBJ whole genome shotgun (WGS) entry which is preliminary data.</text>
</comment>
<dbReference type="Gene3D" id="1.10.10.10">
    <property type="entry name" value="Winged helix-like DNA-binding domain superfamily/Winged helix DNA-binding domain"/>
    <property type="match status" value="1"/>
</dbReference>
<keyword evidence="3" id="KW-0731">Sigma factor</keyword>
<sequence length="169" mass="19951">MDEEMFEILYHRYFGKVYRFAMRHAREAQEAEDLVHDVFLKFWKNRHSFVAAIPPDAQLLVIAKHAVINRYRRELLRKDAAVFLVAQGQQDLNTADFLLRENEMSEELQKALAGLPPKRREIFEKSRFEVMTYEEIASDMGISKNTVESQMVKALKFLRERLAHVDLHL</sequence>
<dbReference type="RefSeq" id="WP_345027135.1">
    <property type="nucleotide sequence ID" value="NZ_BAABEY010000012.1"/>
</dbReference>
<dbReference type="NCBIfam" id="TIGR02985">
    <property type="entry name" value="Sig70_bacteroi1"/>
    <property type="match status" value="1"/>
</dbReference>
<feature type="domain" description="RNA polymerase sigma factor 70 region 4 type 2" evidence="6">
    <location>
        <begin position="106"/>
        <end position="158"/>
    </location>
</feature>
<dbReference type="InterPro" id="IPR014284">
    <property type="entry name" value="RNA_pol_sigma-70_dom"/>
</dbReference>
<dbReference type="InterPro" id="IPR014327">
    <property type="entry name" value="RNA_pol_sigma70_bacteroid"/>
</dbReference>
<dbReference type="Pfam" id="PF08281">
    <property type="entry name" value="Sigma70_r4_2"/>
    <property type="match status" value="1"/>
</dbReference>
<dbReference type="SUPFAM" id="SSF88946">
    <property type="entry name" value="Sigma2 domain of RNA polymerase sigma factors"/>
    <property type="match status" value="1"/>
</dbReference>
<evidence type="ECO:0000256" key="4">
    <source>
        <dbReference type="ARBA" id="ARBA00023163"/>
    </source>
</evidence>
<dbReference type="InterPro" id="IPR013324">
    <property type="entry name" value="RNA_pol_sigma_r3/r4-like"/>
</dbReference>
<keyword evidence="2" id="KW-0805">Transcription regulation</keyword>
<dbReference type="PANTHER" id="PTHR43133:SF46">
    <property type="entry name" value="RNA POLYMERASE SIGMA-70 FACTOR ECF SUBFAMILY"/>
    <property type="match status" value="1"/>
</dbReference>